<proteinExistence type="predicted"/>
<comment type="caution">
    <text evidence="2">The sequence shown here is derived from an EMBL/GenBank/DDBJ whole genome shotgun (WGS) entry which is preliminary data.</text>
</comment>
<name>A0A8X6U3H9_NEPPI</name>
<feature type="region of interest" description="Disordered" evidence="1">
    <location>
        <begin position="1"/>
        <end position="23"/>
    </location>
</feature>
<keyword evidence="4" id="KW-1185">Reference proteome</keyword>
<protein>
    <submittedName>
        <fullName evidence="2">Uncharacterized protein</fullName>
    </submittedName>
</protein>
<evidence type="ECO:0000313" key="4">
    <source>
        <dbReference type="Proteomes" id="UP000887013"/>
    </source>
</evidence>
<accession>A0A8X6U3H9</accession>
<dbReference type="Proteomes" id="UP000887013">
    <property type="component" value="Unassembled WGS sequence"/>
</dbReference>
<gene>
    <name evidence="3" type="ORF">NPIL_279861</name>
    <name evidence="2" type="ORF">NPIL_540651</name>
</gene>
<evidence type="ECO:0000256" key="1">
    <source>
        <dbReference type="SAM" id="MobiDB-lite"/>
    </source>
</evidence>
<organism evidence="2 4">
    <name type="scientific">Nephila pilipes</name>
    <name type="common">Giant wood spider</name>
    <name type="synonym">Nephila maculata</name>
    <dbReference type="NCBI Taxonomy" id="299642"/>
    <lineage>
        <taxon>Eukaryota</taxon>
        <taxon>Metazoa</taxon>
        <taxon>Ecdysozoa</taxon>
        <taxon>Arthropoda</taxon>
        <taxon>Chelicerata</taxon>
        <taxon>Arachnida</taxon>
        <taxon>Araneae</taxon>
        <taxon>Araneomorphae</taxon>
        <taxon>Entelegynae</taxon>
        <taxon>Araneoidea</taxon>
        <taxon>Nephilidae</taxon>
        <taxon>Nephila</taxon>
    </lineage>
</organism>
<dbReference type="EMBL" id="BMAW01037888">
    <property type="protein sequence ID" value="GFU50342.1"/>
    <property type="molecule type" value="Genomic_DNA"/>
</dbReference>
<dbReference type="AlphaFoldDB" id="A0A8X6U3H9"/>
<sequence length="88" mass="9786">MKNSAYYTQGARHSVPPHQPHSTPPLLEYEIFDSYVIASTSSKKGPEKVQAPSFQTTLPEVGNIPLLFPANKYSTEAVQKCIIDMHLL</sequence>
<evidence type="ECO:0000313" key="3">
    <source>
        <dbReference type="EMBL" id="GFU50342.1"/>
    </source>
</evidence>
<dbReference type="EMBL" id="BMAW01021018">
    <property type="protein sequence ID" value="GFT71100.1"/>
    <property type="molecule type" value="Genomic_DNA"/>
</dbReference>
<evidence type="ECO:0000313" key="2">
    <source>
        <dbReference type="EMBL" id="GFT71100.1"/>
    </source>
</evidence>
<reference evidence="2" key="1">
    <citation type="submission" date="2020-08" db="EMBL/GenBank/DDBJ databases">
        <title>Multicomponent nature underlies the extraordinary mechanical properties of spider dragline silk.</title>
        <authorList>
            <person name="Kono N."/>
            <person name="Nakamura H."/>
            <person name="Mori M."/>
            <person name="Yoshida Y."/>
            <person name="Ohtoshi R."/>
            <person name="Malay A.D."/>
            <person name="Moran D.A.P."/>
            <person name="Tomita M."/>
            <person name="Numata K."/>
            <person name="Arakawa K."/>
        </authorList>
    </citation>
    <scope>NUCLEOTIDE SEQUENCE</scope>
</reference>